<evidence type="ECO:0000313" key="2">
    <source>
        <dbReference type="EMBL" id="EGT34311.1"/>
    </source>
</evidence>
<feature type="domain" description="Sdz-33 F-box" evidence="1">
    <location>
        <begin position="211"/>
        <end position="267"/>
    </location>
</feature>
<dbReference type="OrthoDB" id="5910138at2759"/>
<evidence type="ECO:0000259" key="1">
    <source>
        <dbReference type="Pfam" id="PF07735"/>
    </source>
</evidence>
<dbReference type="Pfam" id="PF07735">
    <property type="entry name" value="FBA_2"/>
    <property type="match status" value="1"/>
</dbReference>
<dbReference type="InterPro" id="IPR012885">
    <property type="entry name" value="F-box_Sdz-33"/>
</dbReference>
<dbReference type="HOGENOM" id="CLU_821896_0_0_1"/>
<protein>
    <recommendedName>
        <fullName evidence="1">Sdz-33 F-box domain-containing protein</fullName>
    </recommendedName>
</protein>
<dbReference type="PANTHER" id="PTHR21503">
    <property type="entry name" value="F-BOX-CONTAINING HYPOTHETICAL PROTEIN C.ELEGANS"/>
    <property type="match status" value="1"/>
</dbReference>
<organism evidence="3">
    <name type="scientific">Caenorhabditis brenneri</name>
    <name type="common">Nematode worm</name>
    <dbReference type="NCBI Taxonomy" id="135651"/>
    <lineage>
        <taxon>Eukaryota</taxon>
        <taxon>Metazoa</taxon>
        <taxon>Ecdysozoa</taxon>
        <taxon>Nematoda</taxon>
        <taxon>Chromadorea</taxon>
        <taxon>Rhabditida</taxon>
        <taxon>Rhabditina</taxon>
        <taxon>Rhabditomorpha</taxon>
        <taxon>Rhabditoidea</taxon>
        <taxon>Rhabditidae</taxon>
        <taxon>Peloderinae</taxon>
        <taxon>Caenorhabditis</taxon>
    </lineage>
</organism>
<gene>
    <name evidence="2" type="ORF">CAEBREN_24124</name>
</gene>
<dbReference type="InParanoid" id="G0NMU6"/>
<sequence length="341" mass="39865">MPIFKLPGLVRELIVERMSFDDMFIFTLCSKRCFDTVRKIFRFYKDEYQLSVNLGGIEHACGSLLVETPSIRQLITVSSMEKLEWAPFKKEELFPGILGGTPFMGVRENLSTSTFWEDPNTGMKVLLLHITELFNATIGVYIYPSKQFSPLPILNFINERQKTIQFAKVYMSPCDERYEAVLDCLNHVKDLEFPLDMVTCILKYSNRKWQHEKLKFGWAPWIKNSHLMRMNCNSLEIRSCSVQRKDLNAYLKAWIDGAVPRLEHFSLLRVRPHTWNSVFRGILHQENPDRVLMNSLNETRRPVKTPVDIYRNDGTIGTIFCSLVESQLGLRSFRFDFVVWK</sequence>
<dbReference type="Proteomes" id="UP000008068">
    <property type="component" value="Unassembled WGS sequence"/>
</dbReference>
<keyword evidence="3" id="KW-1185">Reference proteome</keyword>
<dbReference type="PANTHER" id="PTHR21503:SF8">
    <property type="entry name" value="F-BOX ASSOCIATED DOMAIN-CONTAINING PROTEIN-RELATED"/>
    <property type="match status" value="1"/>
</dbReference>
<proteinExistence type="predicted"/>
<name>G0NMU6_CAEBE</name>
<reference evidence="3" key="1">
    <citation type="submission" date="2011-07" db="EMBL/GenBank/DDBJ databases">
        <authorList>
            <consortium name="Caenorhabditis brenneri Sequencing and Analysis Consortium"/>
            <person name="Wilson R.K."/>
        </authorList>
    </citation>
    <scope>NUCLEOTIDE SEQUENCE [LARGE SCALE GENOMIC DNA]</scope>
    <source>
        <strain evidence="3">PB2801</strain>
    </source>
</reference>
<dbReference type="AlphaFoldDB" id="G0NMU6"/>
<dbReference type="EMBL" id="GL379912">
    <property type="protein sequence ID" value="EGT34311.1"/>
    <property type="molecule type" value="Genomic_DNA"/>
</dbReference>
<accession>G0NMU6</accession>
<evidence type="ECO:0000313" key="3">
    <source>
        <dbReference type="Proteomes" id="UP000008068"/>
    </source>
</evidence>